<dbReference type="PROSITE" id="PS51257">
    <property type="entry name" value="PROKAR_LIPOPROTEIN"/>
    <property type="match status" value="1"/>
</dbReference>
<protein>
    <submittedName>
        <fullName evidence="1">Uncharacterized protein</fullName>
    </submittedName>
</protein>
<gene>
    <name evidence="1" type="ORF">A4W93_22575</name>
</gene>
<organism evidence="1 2">
    <name type="scientific">Piscinibacter gummiphilus</name>
    <dbReference type="NCBI Taxonomy" id="946333"/>
    <lineage>
        <taxon>Bacteria</taxon>
        <taxon>Pseudomonadati</taxon>
        <taxon>Pseudomonadota</taxon>
        <taxon>Betaproteobacteria</taxon>
        <taxon>Burkholderiales</taxon>
        <taxon>Sphaerotilaceae</taxon>
        <taxon>Piscinibacter</taxon>
    </lineage>
</organism>
<proteinExistence type="predicted"/>
<keyword evidence="2" id="KW-1185">Reference proteome</keyword>
<dbReference type="STRING" id="946333.A4W93_22575"/>
<dbReference type="OrthoDB" id="28649at2"/>
<evidence type="ECO:0000313" key="2">
    <source>
        <dbReference type="Proteomes" id="UP000193427"/>
    </source>
</evidence>
<dbReference type="Pfam" id="PF01345">
    <property type="entry name" value="DUF11"/>
    <property type="match status" value="1"/>
</dbReference>
<dbReference type="KEGG" id="rgu:A4W93_22575"/>
<dbReference type="InterPro" id="IPR001434">
    <property type="entry name" value="OmcB-like_DUF11"/>
</dbReference>
<dbReference type="NCBIfam" id="TIGR01451">
    <property type="entry name" value="B_ant_repeat"/>
    <property type="match status" value="1"/>
</dbReference>
<dbReference type="RefSeq" id="WP_085752768.1">
    <property type="nucleotide sequence ID" value="NZ_BSPR01000020.1"/>
</dbReference>
<evidence type="ECO:0000313" key="1">
    <source>
        <dbReference type="EMBL" id="ARN22467.1"/>
    </source>
</evidence>
<accession>A0A1W6LE14</accession>
<dbReference type="InterPro" id="IPR047589">
    <property type="entry name" value="DUF11_rpt"/>
</dbReference>
<dbReference type="EMBL" id="CP015118">
    <property type="protein sequence ID" value="ARN22467.1"/>
    <property type="molecule type" value="Genomic_DNA"/>
</dbReference>
<dbReference type="AlphaFoldDB" id="A0A1W6LE14"/>
<name>A0A1W6LE14_9BURK</name>
<reference evidence="1 2" key="1">
    <citation type="submission" date="2016-04" db="EMBL/GenBank/DDBJ databases">
        <title>Complete genome sequence of natural rubber-degrading, novel Gram-negative bacterium, Rhizobacter gummiphilus strain NS21.</title>
        <authorList>
            <person name="Tabata M."/>
            <person name="Kasai D."/>
            <person name="Fukuda M."/>
        </authorList>
    </citation>
    <scope>NUCLEOTIDE SEQUENCE [LARGE SCALE GENOMIC DNA]</scope>
    <source>
        <strain evidence="1 2">NS21</strain>
    </source>
</reference>
<dbReference type="Proteomes" id="UP000193427">
    <property type="component" value="Chromosome"/>
</dbReference>
<sequence length="900" mass="90645">MKRLWHVWLLALALLAGTPAFACTTGGCVAAGPRLASVDSTRGALLNALLGRLTNSTLSVSALDWNSVATGTVSLAKTVGALQADLALSTPVNALNANTTLAKIVGAAATAATQDGKTTLATSLGQVATALTPLSGQIKLGDLLTSDGGLGNTTINALQLVTGAIQLYNSKNVLTTPTTITIAGADLGLLGLKLANLSLAAQVVEPPVYVCGPTGSAFHTATVRIKLGMDLLGVNLNTGLLAAIPLVNTVSLNVNRLDLYLEVARGDGTIGAVDAIANVFGVQAKPGLADIYLGIIPDNVFFNRGRALQASDVTPGNIAALTINGSAVAIKAKAVAKGQTPGTSALQFTGPYPQTLTAYTQTGFVSGLLTSLVNNMTLSMTPTLLGLETVVLDTLKTLFQQQLVPTLLDLVASVVDPLLETLGVRLGEVDVTAGGTMNLCSLNGCVYADANHSAVQDSGESGTGLTLYAKLVDPAKPAGPAIAVVPVNTSTGVFTFTGVQATNWTLVVNGDATTAVVAPAVPAGWVATHAPALTLPVSMNNDSTYARFGLYNGSKVSGAVFNDNGSGGGTANNGLKESGESPVVGGTVKAIDGASAVVLDTATTGDAGTYTLWVPATATSVKVTQAAVATWVSTGGSPGTSGGAYVLATDTTTFSHTTAGQTVTGVNFADVPASRLETEGQQSAAPGGAVFYPHSFTAGTAGSLTLSASPASATPGWGQTVFRDTNCDGRLDAGETQVTAPIAVTADQRVCVLVKVAVPATASQGQKQTLDVGASLALSNHTLVLDHHRTDLTLVGQPNDTGLRLTKTVDRSAAKTGDTLVYTITYLNQGPTPLSGLKVHDATPAYTLMATAACGTSPSPLVCSVAAKPAPGATGAVQWTFTGDLPSGASGTVTFSVVVD</sequence>